<dbReference type="InterPro" id="IPR037523">
    <property type="entry name" value="VOC_core"/>
</dbReference>
<organism evidence="2 3">
    <name type="scientific">Blastomonas natatoria</name>
    <dbReference type="NCBI Taxonomy" id="34015"/>
    <lineage>
        <taxon>Bacteria</taxon>
        <taxon>Pseudomonadati</taxon>
        <taxon>Pseudomonadota</taxon>
        <taxon>Alphaproteobacteria</taxon>
        <taxon>Sphingomonadales</taxon>
        <taxon>Sphingomonadaceae</taxon>
        <taxon>Blastomonas</taxon>
    </lineage>
</organism>
<dbReference type="EMBL" id="QJJM01000004">
    <property type="protein sequence ID" value="PXW77759.1"/>
    <property type="molecule type" value="Genomic_DNA"/>
</dbReference>
<dbReference type="PROSITE" id="PS51819">
    <property type="entry name" value="VOC"/>
    <property type="match status" value="1"/>
</dbReference>
<dbReference type="OrthoDB" id="4725692at2"/>
<keyword evidence="2" id="KW-0223">Dioxygenase</keyword>
<reference evidence="2 3" key="1">
    <citation type="submission" date="2018-05" db="EMBL/GenBank/DDBJ databases">
        <title>Genomic Encyclopedia of Type Strains, Phase IV (KMG-IV): sequencing the most valuable type-strain genomes for metagenomic binning, comparative biology and taxonomic classification.</title>
        <authorList>
            <person name="Goeker M."/>
        </authorList>
    </citation>
    <scope>NUCLEOTIDE SEQUENCE [LARGE SCALE GENOMIC DNA]</scope>
    <source>
        <strain evidence="2 3">DSM 3183</strain>
    </source>
</reference>
<dbReference type="Gene3D" id="3.10.180.10">
    <property type="entry name" value="2,3-Dihydroxybiphenyl 1,2-Dioxygenase, domain 1"/>
    <property type="match status" value="1"/>
</dbReference>
<dbReference type="Pfam" id="PF00903">
    <property type="entry name" value="Glyoxalase"/>
    <property type="match status" value="1"/>
</dbReference>
<dbReference type="GO" id="GO:0016829">
    <property type="term" value="F:lyase activity"/>
    <property type="evidence" value="ECO:0007669"/>
    <property type="project" value="UniProtKB-KW"/>
</dbReference>
<dbReference type="GO" id="GO:0051213">
    <property type="term" value="F:dioxygenase activity"/>
    <property type="evidence" value="ECO:0007669"/>
    <property type="project" value="UniProtKB-KW"/>
</dbReference>
<feature type="domain" description="VOC" evidence="1">
    <location>
        <begin position="5"/>
        <end position="121"/>
    </location>
</feature>
<dbReference type="CDD" id="cd06587">
    <property type="entry name" value="VOC"/>
    <property type="match status" value="1"/>
</dbReference>
<evidence type="ECO:0000313" key="3">
    <source>
        <dbReference type="Proteomes" id="UP000248014"/>
    </source>
</evidence>
<dbReference type="SUPFAM" id="SSF54593">
    <property type="entry name" value="Glyoxalase/Bleomycin resistance protein/Dihydroxybiphenyl dioxygenase"/>
    <property type="match status" value="1"/>
</dbReference>
<name>A0A2V3VMC6_9SPHN</name>
<keyword evidence="2" id="KW-0456">Lyase</keyword>
<dbReference type="Proteomes" id="UP000248014">
    <property type="component" value="Unassembled WGS sequence"/>
</dbReference>
<dbReference type="RefSeq" id="WP_110298224.1">
    <property type="nucleotide sequence ID" value="NZ_QJJM01000004.1"/>
</dbReference>
<accession>A0A2V3VMC6</accession>
<gene>
    <name evidence="2" type="ORF">C7451_104255</name>
</gene>
<evidence type="ECO:0000313" key="2">
    <source>
        <dbReference type="EMBL" id="PXW77759.1"/>
    </source>
</evidence>
<sequence>MPPLPLDHLTILSTNADASAAWYGALLPRLGFERIKTGIWRNANGLYLQFAAAKPDTHPYERHGAGLNHLGFTAPDPVFVHALATHMQDLGHEARLQQFGDGVVALFLPDPDGLRVEVSWYPEGVPPVDGKA</sequence>
<protein>
    <submittedName>
        <fullName evidence="2">Catechol 2,3-dioxygenase-like lactoylglutathione lyase family enzyme</fullName>
    </submittedName>
</protein>
<keyword evidence="3" id="KW-1185">Reference proteome</keyword>
<dbReference type="AlphaFoldDB" id="A0A2V3VMC6"/>
<comment type="caution">
    <text evidence="2">The sequence shown here is derived from an EMBL/GenBank/DDBJ whole genome shotgun (WGS) entry which is preliminary data.</text>
</comment>
<keyword evidence="2" id="KW-0560">Oxidoreductase</keyword>
<proteinExistence type="predicted"/>
<dbReference type="InterPro" id="IPR029068">
    <property type="entry name" value="Glyas_Bleomycin-R_OHBP_Dase"/>
</dbReference>
<dbReference type="InterPro" id="IPR004360">
    <property type="entry name" value="Glyas_Fos-R_dOase_dom"/>
</dbReference>
<evidence type="ECO:0000259" key="1">
    <source>
        <dbReference type="PROSITE" id="PS51819"/>
    </source>
</evidence>